<keyword evidence="4 5" id="KW-0949">S-adenosyl-L-methionine</keyword>
<dbReference type="EC" id="2.1.1.114" evidence="5"/>
<evidence type="ECO:0000313" key="7">
    <source>
        <dbReference type="EMBL" id="ORY92643.1"/>
    </source>
</evidence>
<feature type="binding site" evidence="5">
    <location>
        <position position="129"/>
    </location>
    <ligand>
        <name>S-adenosyl-L-methionine</name>
        <dbReference type="ChEBI" id="CHEBI:59789"/>
    </ligand>
</feature>
<comment type="similarity">
    <text evidence="5">Belongs to the class I-like SAM-binding methyltransferase superfamily. UbiG/COQ3 family.</text>
</comment>
<keyword evidence="5" id="KW-0472">Membrane</keyword>
<dbReference type="CDD" id="cd02440">
    <property type="entry name" value="AdoMet_MTases"/>
    <property type="match status" value="1"/>
</dbReference>
<evidence type="ECO:0000256" key="6">
    <source>
        <dbReference type="SAM" id="MobiDB-lite"/>
    </source>
</evidence>
<dbReference type="GO" id="GO:0031314">
    <property type="term" value="C:extrinsic component of mitochondrial inner membrane"/>
    <property type="evidence" value="ECO:0007669"/>
    <property type="project" value="UniProtKB-UniRule"/>
</dbReference>
<comment type="caution">
    <text evidence="7">The sequence shown here is derived from an EMBL/GenBank/DDBJ whole genome shotgun (WGS) entry which is preliminary data.</text>
</comment>
<organism evidence="7 8">
    <name type="scientific">Leucosporidium creatinivorum</name>
    <dbReference type="NCBI Taxonomy" id="106004"/>
    <lineage>
        <taxon>Eukaryota</taxon>
        <taxon>Fungi</taxon>
        <taxon>Dikarya</taxon>
        <taxon>Basidiomycota</taxon>
        <taxon>Pucciniomycotina</taxon>
        <taxon>Microbotryomycetes</taxon>
        <taxon>Leucosporidiales</taxon>
        <taxon>Leucosporidium</taxon>
    </lineage>
</organism>
<keyword evidence="3 5" id="KW-0831">Ubiquinone biosynthesis</keyword>
<comment type="subunit">
    <text evidence="5">Component of a multi-subunit COQ enzyme complex, composed of at least COQ3, COQ4, COQ5, COQ6, COQ7 and COQ9.</text>
</comment>
<evidence type="ECO:0000256" key="3">
    <source>
        <dbReference type="ARBA" id="ARBA00022688"/>
    </source>
</evidence>
<keyword evidence="2 5" id="KW-0808">Transferase</keyword>
<dbReference type="GO" id="GO:0046872">
    <property type="term" value="F:metal ion binding"/>
    <property type="evidence" value="ECO:0007669"/>
    <property type="project" value="UniProtKB-KW"/>
</dbReference>
<comment type="subcellular location">
    <subcellularLocation>
        <location evidence="5">Mitochondrion inner membrane</location>
        <topology evidence="5">Peripheral membrane protein</topology>
        <orientation evidence="5">Matrix side</orientation>
    </subcellularLocation>
</comment>
<dbReference type="InterPro" id="IPR029063">
    <property type="entry name" value="SAM-dependent_MTases_sf"/>
</dbReference>
<comment type="catalytic activity">
    <reaction evidence="5">
        <text>a 3,4-dihydroxy-5-(all-trans-polyprenyl)benzoate + S-adenosyl-L-methionine = a 4-hydroxy-3-methoxy-5-(all-trans-polyprenyl)benzoate + S-adenosyl-L-homocysteine + H(+)</text>
        <dbReference type="Rhea" id="RHEA:44452"/>
        <dbReference type="Rhea" id="RHEA-COMP:10930"/>
        <dbReference type="Rhea" id="RHEA-COMP:10931"/>
        <dbReference type="ChEBI" id="CHEBI:15378"/>
        <dbReference type="ChEBI" id="CHEBI:57856"/>
        <dbReference type="ChEBI" id="CHEBI:59789"/>
        <dbReference type="ChEBI" id="CHEBI:64694"/>
        <dbReference type="ChEBI" id="CHEBI:84443"/>
        <dbReference type="EC" id="2.1.1.114"/>
    </reaction>
</comment>
<comment type="catalytic activity">
    <reaction evidence="5">
        <text>a 3-demethylubiquinone + S-adenosyl-L-methionine = a ubiquinone + S-adenosyl-L-homocysteine</text>
        <dbReference type="Rhea" id="RHEA:81215"/>
        <dbReference type="Rhea" id="RHEA-COMP:9565"/>
        <dbReference type="Rhea" id="RHEA-COMP:19654"/>
        <dbReference type="ChEBI" id="CHEBI:16389"/>
        <dbReference type="ChEBI" id="CHEBI:57856"/>
        <dbReference type="ChEBI" id="CHEBI:59789"/>
        <dbReference type="ChEBI" id="CHEBI:231825"/>
    </reaction>
</comment>
<accession>A0A1Y2G3X3</accession>
<gene>
    <name evidence="5" type="primary">COQ3</name>
    <name evidence="7" type="ORF">BCR35DRAFT_298119</name>
</gene>
<keyword evidence="8" id="KW-1185">Reference proteome</keyword>
<evidence type="ECO:0000256" key="2">
    <source>
        <dbReference type="ARBA" id="ARBA00022679"/>
    </source>
</evidence>
<dbReference type="STRING" id="106004.A0A1Y2G3X3"/>
<dbReference type="UniPathway" id="UPA00232"/>
<keyword evidence="5" id="KW-0999">Mitochondrion inner membrane</keyword>
<dbReference type="NCBIfam" id="TIGR01983">
    <property type="entry name" value="UbiG"/>
    <property type="match status" value="1"/>
</dbReference>
<dbReference type="SUPFAM" id="SSF53335">
    <property type="entry name" value="S-adenosyl-L-methionine-dependent methyltransferases"/>
    <property type="match status" value="1"/>
</dbReference>
<feature type="binding site" evidence="5">
    <location>
        <position position="108"/>
    </location>
    <ligand>
        <name>S-adenosyl-L-methionine</name>
        <dbReference type="ChEBI" id="CHEBI:59789"/>
    </ligand>
</feature>
<evidence type="ECO:0000256" key="1">
    <source>
        <dbReference type="ARBA" id="ARBA00022603"/>
    </source>
</evidence>
<dbReference type="FunCoup" id="A0A1Y2G3X3">
    <property type="interactions" value="256"/>
</dbReference>
<feature type="binding site" evidence="5">
    <location>
        <position position="197"/>
    </location>
    <ligand>
        <name>S-adenosyl-L-methionine</name>
        <dbReference type="ChEBI" id="CHEBI:59789"/>
    </ligand>
</feature>
<evidence type="ECO:0000256" key="5">
    <source>
        <dbReference type="HAMAP-Rule" id="MF_03190"/>
    </source>
</evidence>
<feature type="binding site" evidence="5">
    <location>
        <position position="201"/>
    </location>
    <ligand>
        <name>Mg(2+)</name>
        <dbReference type="ChEBI" id="CHEBI:18420"/>
    </ligand>
</feature>
<dbReference type="AlphaFoldDB" id="A0A1Y2G3X3"/>
<dbReference type="GO" id="GO:0120537">
    <property type="term" value="F:3-demethylubiquinone 3-O-methyltransferase activity"/>
    <property type="evidence" value="ECO:0007669"/>
    <property type="project" value="RHEA"/>
</dbReference>
<dbReference type="GO" id="GO:0032259">
    <property type="term" value="P:methylation"/>
    <property type="evidence" value="ECO:0007669"/>
    <property type="project" value="UniProtKB-KW"/>
</dbReference>
<comment type="catalytic activity">
    <reaction evidence="5">
        <text>a 3-demethylubiquinol + S-adenosyl-L-methionine = a ubiquinol + S-adenosyl-L-homocysteine + H(+)</text>
        <dbReference type="Rhea" id="RHEA:44380"/>
        <dbReference type="Rhea" id="RHEA-COMP:9566"/>
        <dbReference type="Rhea" id="RHEA-COMP:10914"/>
        <dbReference type="ChEBI" id="CHEBI:15378"/>
        <dbReference type="ChEBI" id="CHEBI:17976"/>
        <dbReference type="ChEBI" id="CHEBI:57856"/>
        <dbReference type="ChEBI" id="CHEBI:59789"/>
        <dbReference type="ChEBI" id="CHEBI:84422"/>
        <dbReference type="EC" id="2.1.1.64"/>
    </reaction>
</comment>
<comment type="function">
    <text evidence="5">O-methyltransferase required for two non-consecutive steps during ubiquinone biosynthesis. Catalyzes the 2 O-methylation of 3,4-dihydroxy-5-(all-trans-polyprenyl)benzoic acid into 4-hydroxy-3-methoxy-5-(all-trans-polyprenyl)benzoic acid. Also catalyzes the last step of ubiquinone biosynthesis by mediating methylation of 3-demethylubiquinone into ubiquinone. Also able to mediate the methylation of 3-demethylubiquinol into ubiquinol.</text>
</comment>
<evidence type="ECO:0000313" key="8">
    <source>
        <dbReference type="Proteomes" id="UP000193467"/>
    </source>
</evidence>
<proteinExistence type="inferred from homology"/>
<dbReference type="GO" id="GO:0061542">
    <property type="term" value="F:3-demethylubiquinol 3-O-methyltransferase activity"/>
    <property type="evidence" value="ECO:0007669"/>
    <property type="project" value="UniProtKB-UniRule"/>
</dbReference>
<dbReference type="HAMAP" id="MF_00472">
    <property type="entry name" value="UbiG"/>
    <property type="match status" value="1"/>
</dbReference>
<reference evidence="7 8" key="1">
    <citation type="submission" date="2016-07" db="EMBL/GenBank/DDBJ databases">
        <title>Pervasive Adenine N6-methylation of Active Genes in Fungi.</title>
        <authorList>
            <consortium name="DOE Joint Genome Institute"/>
            <person name="Mondo S.J."/>
            <person name="Dannebaum R.O."/>
            <person name="Kuo R.C."/>
            <person name="Labutti K."/>
            <person name="Haridas S."/>
            <person name="Kuo A."/>
            <person name="Salamov A."/>
            <person name="Ahrendt S.R."/>
            <person name="Lipzen A."/>
            <person name="Sullivan W."/>
            <person name="Andreopoulos W.B."/>
            <person name="Clum A."/>
            <person name="Lindquist E."/>
            <person name="Daum C."/>
            <person name="Ramamoorthy G.K."/>
            <person name="Gryganskyi A."/>
            <person name="Culley D."/>
            <person name="Magnuson J.K."/>
            <person name="James T.Y."/>
            <person name="O'Malley M.A."/>
            <person name="Stajich J.E."/>
            <person name="Spatafora J.W."/>
            <person name="Visel A."/>
            <person name="Grigoriev I.V."/>
        </authorList>
    </citation>
    <scope>NUCLEOTIDE SEQUENCE [LARGE SCALE GENOMIC DNA]</scope>
    <source>
        <strain evidence="7 8">62-1032</strain>
    </source>
</reference>
<dbReference type="GO" id="GO:0010420">
    <property type="term" value="F:polyprenyldihydroxybenzoate methyltransferase activity"/>
    <property type="evidence" value="ECO:0007669"/>
    <property type="project" value="UniProtKB-UniRule"/>
</dbReference>
<name>A0A1Y2G3X3_9BASI</name>
<dbReference type="EMBL" id="MCGR01000001">
    <property type="protein sequence ID" value="ORY92643.1"/>
    <property type="molecule type" value="Genomic_DNA"/>
</dbReference>
<dbReference type="OrthoDB" id="3265906at2759"/>
<comment type="pathway">
    <text evidence="5">Cofactor biosynthesis; ubiquinone biosynthesis.</text>
</comment>
<evidence type="ECO:0000256" key="4">
    <source>
        <dbReference type="ARBA" id="ARBA00022691"/>
    </source>
</evidence>
<keyword evidence="5" id="KW-0496">Mitochondrion</keyword>
<dbReference type="PANTHER" id="PTHR43464">
    <property type="entry name" value="METHYLTRANSFERASE"/>
    <property type="match status" value="1"/>
</dbReference>
<keyword evidence="5" id="KW-0460">Magnesium</keyword>
<dbReference type="InterPro" id="IPR010233">
    <property type="entry name" value="UbiG_MeTrfase"/>
</dbReference>
<sequence>MLHLPARTALRTARRAVASAPLRTLFGSAPSPSPQAPSSSSSSTNTISPDEIAHFSKLSAHWWDPTGEFALLHRMNPARIQFMRETLLRERELEGARWLEGKDVLDVGCGGGIFAEAISRLGATTLAIDASPANITVAQTHASLDPSFTVASSPIPPRATATPSASSTVGKNALEYRHCAAEDLVQEGKQFDIVCAMEVIEHVEDPRGFLDCLCELTKPGAPLLLSTISRTPLASFLTLTMAEDVLRLVTPGTHTYSKFIKPEELQAYFEEKGWTHMERRGCIYDPIKGGWRLLGMGEWGGMGELVNYFFSARKPLA</sequence>
<feature type="binding site" evidence="5">
    <location>
        <position position="198"/>
    </location>
    <ligand>
        <name>Mg(2+)</name>
        <dbReference type="ChEBI" id="CHEBI:18420"/>
    </ligand>
</feature>
<feature type="binding site" evidence="5">
    <location>
        <position position="202"/>
    </location>
    <ligand>
        <name>Mg(2+)</name>
        <dbReference type="ChEBI" id="CHEBI:18420"/>
    </ligand>
</feature>
<dbReference type="EC" id="2.1.1.-" evidence="5"/>
<dbReference type="Gene3D" id="3.40.50.150">
    <property type="entry name" value="Vaccinia Virus protein VP39"/>
    <property type="match status" value="1"/>
</dbReference>
<feature type="binding site" evidence="5">
    <location>
        <position position="79"/>
    </location>
    <ligand>
        <name>S-adenosyl-L-methionine</name>
        <dbReference type="ChEBI" id="CHEBI:59789"/>
    </ligand>
</feature>
<protein>
    <recommendedName>
        <fullName evidence="5">Ubiquinone biosynthesis O-methyltransferase, mitochondrial</fullName>
    </recommendedName>
    <alternativeName>
        <fullName evidence="5">3-demethylubiquinol 3-O-methyltransferase</fullName>
        <ecNumber evidence="5">2.1.1.64</ecNumber>
    </alternativeName>
    <alternativeName>
        <fullName evidence="5">3-demethylubiquinone 3-O-methyltransferase</fullName>
        <ecNumber evidence="5">2.1.1.-</ecNumber>
    </alternativeName>
    <alternativeName>
        <fullName evidence="5">Polyprenyldihydroxybenzoate methyltransferase</fullName>
        <ecNumber evidence="5">2.1.1.114</ecNumber>
    </alternativeName>
</protein>
<comment type="cofactor">
    <cofactor evidence="5">
        <name>Mg(2+)</name>
        <dbReference type="ChEBI" id="CHEBI:18420"/>
    </cofactor>
</comment>
<keyword evidence="1 5" id="KW-0489">Methyltransferase</keyword>
<dbReference type="PANTHER" id="PTHR43464:SF19">
    <property type="entry name" value="UBIQUINONE BIOSYNTHESIS O-METHYLTRANSFERASE, MITOCHONDRIAL"/>
    <property type="match status" value="1"/>
</dbReference>
<keyword evidence="5" id="KW-0479">Metal-binding</keyword>
<feature type="region of interest" description="Disordered" evidence="6">
    <location>
        <begin position="24"/>
        <end position="47"/>
    </location>
</feature>
<dbReference type="Pfam" id="PF13489">
    <property type="entry name" value="Methyltransf_23"/>
    <property type="match status" value="1"/>
</dbReference>
<dbReference type="Proteomes" id="UP000193467">
    <property type="component" value="Unassembled WGS sequence"/>
</dbReference>
<dbReference type="InParanoid" id="A0A1Y2G3X3"/>
<dbReference type="EC" id="2.1.1.64" evidence="5"/>